<keyword evidence="1" id="KW-1133">Transmembrane helix</keyword>
<reference evidence="4" key="2">
    <citation type="submission" date="2018-07" db="EMBL/GenBank/DDBJ databases">
        <authorList>
            <person name="Quirk P.G."/>
            <person name="Krulwich T.A."/>
        </authorList>
    </citation>
    <scope>NUCLEOTIDE SEQUENCE</scope>
</reference>
<dbReference type="PANTHER" id="PTHR44873">
    <property type="entry name" value="DNAJ HOMOLOG SUBFAMILY C MEMBER 30, MITOCHONDRIAL"/>
    <property type="match status" value="1"/>
</dbReference>
<evidence type="ECO:0000313" key="4">
    <source>
        <dbReference type="EMBL" id="SSX17999.1"/>
    </source>
</evidence>
<protein>
    <submittedName>
        <fullName evidence="3">CSON006030 protein</fullName>
    </submittedName>
</protein>
<dbReference type="OMA" id="FCAHETE"/>
<dbReference type="InterPro" id="IPR036869">
    <property type="entry name" value="J_dom_sf"/>
</dbReference>
<dbReference type="SMART" id="SM00271">
    <property type="entry name" value="DnaJ"/>
    <property type="match status" value="1"/>
</dbReference>
<keyword evidence="1" id="KW-0812">Transmembrane</keyword>
<dbReference type="PRINTS" id="PR00625">
    <property type="entry name" value="JDOMAIN"/>
</dbReference>
<dbReference type="InterPro" id="IPR001623">
    <property type="entry name" value="DnaJ_domain"/>
</dbReference>
<dbReference type="AlphaFoldDB" id="A0A336K4I6"/>
<dbReference type="PROSITE" id="PS50076">
    <property type="entry name" value="DNAJ_2"/>
    <property type="match status" value="1"/>
</dbReference>
<evidence type="ECO:0000259" key="2">
    <source>
        <dbReference type="PROSITE" id="PS50076"/>
    </source>
</evidence>
<dbReference type="EMBL" id="UFQT01000022">
    <property type="protein sequence ID" value="SSX17999.1"/>
    <property type="molecule type" value="Genomic_DNA"/>
</dbReference>
<dbReference type="CDD" id="cd06257">
    <property type="entry name" value="DnaJ"/>
    <property type="match status" value="1"/>
</dbReference>
<evidence type="ECO:0000313" key="3">
    <source>
        <dbReference type="EMBL" id="SSW97613.1"/>
    </source>
</evidence>
<dbReference type="PANTHER" id="PTHR44873:SF1">
    <property type="entry name" value="DNAJ HOMOLOG SUBFAMILY C MEMBER 30, MITOCHONDRIAL"/>
    <property type="match status" value="1"/>
</dbReference>
<sequence length="222" mass="26395">MYSHILRSVRSQCCPSMSIVSENHHRLIHTSIPMYRKKNHYDVLEITPKATQQDIKNAYYKLSKMYHPDMNKDNVEAAEKFREVSASYEVLGNFKLRKLYDKGILHTASPQYAQQAAQEAAEDDPQTKFYKQRMRRTETPQAPGETPVYDFDEWTRNHYGSAFERRMKARMRHKWEMEKEEHKINSLKMDKLIYWMMLTIGLIVLFVPTSYDEPKPLPKVDR</sequence>
<dbReference type="PROSITE" id="PS00636">
    <property type="entry name" value="DNAJ_1"/>
    <property type="match status" value="1"/>
</dbReference>
<keyword evidence="1" id="KW-0472">Membrane</keyword>
<evidence type="ECO:0000256" key="1">
    <source>
        <dbReference type="SAM" id="Phobius"/>
    </source>
</evidence>
<feature type="transmembrane region" description="Helical" evidence="1">
    <location>
        <begin position="192"/>
        <end position="211"/>
    </location>
</feature>
<reference evidence="3" key="1">
    <citation type="submission" date="2018-04" db="EMBL/GenBank/DDBJ databases">
        <authorList>
            <person name="Go L.Y."/>
            <person name="Mitchell J.A."/>
        </authorList>
    </citation>
    <scope>NUCLEOTIDE SEQUENCE</scope>
    <source>
        <tissue evidence="3">Whole organism</tissue>
    </source>
</reference>
<dbReference type="Gene3D" id="1.10.287.110">
    <property type="entry name" value="DnaJ domain"/>
    <property type="match status" value="1"/>
</dbReference>
<gene>
    <name evidence="3" type="primary">CSON006030</name>
</gene>
<feature type="domain" description="J" evidence="2">
    <location>
        <begin position="39"/>
        <end position="104"/>
    </location>
</feature>
<dbReference type="VEuPathDB" id="VectorBase:CSON006030"/>
<dbReference type="InterPro" id="IPR018253">
    <property type="entry name" value="DnaJ_domain_CS"/>
</dbReference>
<dbReference type="SUPFAM" id="SSF46565">
    <property type="entry name" value="Chaperone J-domain"/>
    <property type="match status" value="1"/>
</dbReference>
<dbReference type="InterPro" id="IPR053025">
    <property type="entry name" value="Mito_ATP_Synthase-Asso"/>
</dbReference>
<name>A0A336K4I6_CULSO</name>
<dbReference type="EMBL" id="UFQS01000022">
    <property type="protein sequence ID" value="SSW97613.1"/>
    <property type="molecule type" value="Genomic_DNA"/>
</dbReference>
<dbReference type="Pfam" id="PF00226">
    <property type="entry name" value="DnaJ"/>
    <property type="match status" value="1"/>
</dbReference>
<proteinExistence type="predicted"/>
<organism evidence="3">
    <name type="scientific">Culicoides sonorensis</name>
    <name type="common">Biting midge</name>
    <dbReference type="NCBI Taxonomy" id="179676"/>
    <lineage>
        <taxon>Eukaryota</taxon>
        <taxon>Metazoa</taxon>
        <taxon>Ecdysozoa</taxon>
        <taxon>Arthropoda</taxon>
        <taxon>Hexapoda</taxon>
        <taxon>Insecta</taxon>
        <taxon>Pterygota</taxon>
        <taxon>Neoptera</taxon>
        <taxon>Endopterygota</taxon>
        <taxon>Diptera</taxon>
        <taxon>Nematocera</taxon>
        <taxon>Chironomoidea</taxon>
        <taxon>Ceratopogonidae</taxon>
        <taxon>Ceratopogoninae</taxon>
        <taxon>Culicoides</taxon>
        <taxon>Monoculicoides</taxon>
    </lineage>
</organism>
<accession>A0A336K4I6</accession>